<dbReference type="GO" id="GO:0046819">
    <property type="term" value="P:protein secretion by the type V secretion system"/>
    <property type="evidence" value="ECO:0007669"/>
    <property type="project" value="TreeGrafter"/>
</dbReference>
<name>A0A7V2F6N3_RHOMR</name>
<dbReference type="GO" id="GO:0098046">
    <property type="term" value="C:type V protein secretion system complex"/>
    <property type="evidence" value="ECO:0007669"/>
    <property type="project" value="TreeGrafter"/>
</dbReference>
<dbReference type="PANTHER" id="PTHR34597">
    <property type="entry name" value="SLR1661 PROTEIN"/>
    <property type="match status" value="1"/>
</dbReference>
<dbReference type="AlphaFoldDB" id="A0A7V2F6N3"/>
<dbReference type="Pfam" id="PF01103">
    <property type="entry name" value="Omp85"/>
    <property type="match status" value="1"/>
</dbReference>
<evidence type="ECO:0000256" key="1">
    <source>
        <dbReference type="ARBA" id="ARBA00004370"/>
    </source>
</evidence>
<evidence type="ECO:0000259" key="3">
    <source>
        <dbReference type="Pfam" id="PF01103"/>
    </source>
</evidence>
<accession>A0A7V2F6N3</accession>
<dbReference type="Gene3D" id="2.40.160.50">
    <property type="entry name" value="membrane protein fhac: a member of the omp85/tpsb transporter family"/>
    <property type="match status" value="1"/>
</dbReference>
<dbReference type="GO" id="GO:0008320">
    <property type="term" value="F:protein transmembrane transporter activity"/>
    <property type="evidence" value="ECO:0007669"/>
    <property type="project" value="TreeGrafter"/>
</dbReference>
<reference evidence="4" key="1">
    <citation type="journal article" date="2020" name="mSystems">
        <title>Genome- and Community-Level Interaction Insights into Carbon Utilization and Element Cycling Functions of Hydrothermarchaeota in Hydrothermal Sediment.</title>
        <authorList>
            <person name="Zhou Z."/>
            <person name="Liu Y."/>
            <person name="Xu W."/>
            <person name="Pan J."/>
            <person name="Luo Z.H."/>
            <person name="Li M."/>
        </authorList>
    </citation>
    <scope>NUCLEOTIDE SEQUENCE [LARGE SCALE GENOMIC DNA]</scope>
    <source>
        <strain evidence="4">SpSt-143</strain>
    </source>
</reference>
<organism evidence="4">
    <name type="scientific">Rhodothermus marinus</name>
    <name type="common">Rhodothermus obamensis</name>
    <dbReference type="NCBI Taxonomy" id="29549"/>
    <lineage>
        <taxon>Bacteria</taxon>
        <taxon>Pseudomonadati</taxon>
        <taxon>Rhodothermota</taxon>
        <taxon>Rhodothermia</taxon>
        <taxon>Rhodothermales</taxon>
        <taxon>Rhodothermaceae</taxon>
        <taxon>Rhodothermus</taxon>
    </lineage>
</organism>
<comment type="caution">
    <text evidence="4">The sequence shown here is derived from an EMBL/GenBank/DDBJ whole genome shotgun (WGS) entry which is preliminary data.</text>
</comment>
<comment type="subcellular location">
    <subcellularLocation>
        <location evidence="1">Membrane</location>
    </subcellularLocation>
</comment>
<dbReference type="EMBL" id="DSGB01000006">
    <property type="protein sequence ID" value="HER96546.1"/>
    <property type="molecule type" value="Genomic_DNA"/>
</dbReference>
<protein>
    <recommendedName>
        <fullName evidence="3">Bacterial surface antigen (D15) domain-containing protein</fullName>
    </recommendedName>
</protein>
<keyword evidence="2" id="KW-0472">Membrane</keyword>
<gene>
    <name evidence="4" type="ORF">ENO59_08535</name>
</gene>
<evidence type="ECO:0000313" key="4">
    <source>
        <dbReference type="EMBL" id="HER96546.1"/>
    </source>
</evidence>
<feature type="domain" description="Bacterial surface antigen (D15)" evidence="3">
    <location>
        <begin position="246"/>
        <end position="400"/>
    </location>
</feature>
<dbReference type="InterPro" id="IPR000184">
    <property type="entry name" value="Bac_surfAg_D15"/>
</dbReference>
<dbReference type="InterPro" id="IPR051544">
    <property type="entry name" value="TPS_OM_transporter"/>
</dbReference>
<sequence>MALLLILGLLFTTQIDSTQEETLPSSSPHQATCDAFWPLECRKPRSMAALAGEFPHRWPFRELALYHALPPARYNRVEGLVFGLATKPLEWTEFDRVRLLGQLSYAFALRRWRYEIGGETILDPAHNPEYALKLGGGYFRNTVTEDLWKTSPVENTLAAFFFGHDFYHLYYEVEGWQLYAVQRLTRYSQLGVGFRAEAHRALSRQTRWSLFKREAFLPNLPAEEGREHALLLSLDAGRVVNYRALPSGWAVRLLAEWSRGLGGDLRFVRYLGDARLYLFTGHYSRLNLRLRGMWTSDNAPLQKHVTLGGIGSVRGYAQNAFSGTRMVLGNVEWTMQGVSLIPGRVIDDVVFLAFADVGWVNAFGHNAFRMRDLLPSAGIGLGFDHGRSMRLELAWPLRDMGQGYRPSLWVRISPAF</sequence>
<dbReference type="PANTHER" id="PTHR34597:SF3">
    <property type="entry name" value="OUTER MEMBRANE TRANSPORTER CDIB"/>
    <property type="match status" value="1"/>
</dbReference>
<evidence type="ECO:0000256" key="2">
    <source>
        <dbReference type="ARBA" id="ARBA00023136"/>
    </source>
</evidence>
<proteinExistence type="predicted"/>
<dbReference type="GO" id="GO:0019867">
    <property type="term" value="C:outer membrane"/>
    <property type="evidence" value="ECO:0007669"/>
    <property type="project" value="InterPro"/>
</dbReference>